<accession>A0A1Z5JY28</accession>
<feature type="signal peptide" evidence="1">
    <location>
        <begin position="1"/>
        <end position="16"/>
    </location>
</feature>
<gene>
    <name evidence="3" type="ORF">FisN_26Hh069</name>
</gene>
<dbReference type="InterPro" id="IPR040703">
    <property type="entry name" value="LCIB/C_CA"/>
</dbReference>
<keyword evidence="4" id="KW-1185">Reference proteome</keyword>
<dbReference type="InParanoid" id="A0A1Z5JY28"/>
<keyword evidence="1" id="KW-0732">Signal</keyword>
<name>A0A1Z5JY28_FISSO</name>
<dbReference type="PANTHER" id="PTHR38016">
    <property type="entry name" value="UNNAMED PRODUCT"/>
    <property type="match status" value="1"/>
</dbReference>
<dbReference type="Proteomes" id="UP000198406">
    <property type="component" value="Unassembled WGS sequence"/>
</dbReference>
<feature type="chain" id="PRO_5012735291" description="Limiting CO2-inducible protein B/C beta carbonyic anhydrase domain-containing protein" evidence="1">
    <location>
        <begin position="17"/>
        <end position="304"/>
    </location>
</feature>
<evidence type="ECO:0000256" key="1">
    <source>
        <dbReference type="SAM" id="SignalP"/>
    </source>
</evidence>
<evidence type="ECO:0000259" key="2">
    <source>
        <dbReference type="Pfam" id="PF18599"/>
    </source>
</evidence>
<dbReference type="OrthoDB" id="38305at2759"/>
<feature type="domain" description="Limiting CO2-inducible protein B/C beta carbonyic anhydrase" evidence="2">
    <location>
        <begin position="66"/>
        <end position="289"/>
    </location>
</feature>
<dbReference type="PANTHER" id="PTHR38016:SF1">
    <property type="entry name" value="LIMITING CO2-INDUCIBLE PROTEIN B_C BETA CARBONYIC ANHYDRASE DOMAIN-CONTAINING PROTEIN"/>
    <property type="match status" value="1"/>
</dbReference>
<protein>
    <recommendedName>
        <fullName evidence="2">Limiting CO2-inducible protein B/C beta carbonyic anhydrase domain-containing protein</fullName>
    </recommendedName>
</protein>
<organism evidence="3 4">
    <name type="scientific">Fistulifera solaris</name>
    <name type="common">Oleaginous diatom</name>
    <dbReference type="NCBI Taxonomy" id="1519565"/>
    <lineage>
        <taxon>Eukaryota</taxon>
        <taxon>Sar</taxon>
        <taxon>Stramenopiles</taxon>
        <taxon>Ochrophyta</taxon>
        <taxon>Bacillariophyta</taxon>
        <taxon>Bacillariophyceae</taxon>
        <taxon>Bacillariophycidae</taxon>
        <taxon>Naviculales</taxon>
        <taxon>Naviculaceae</taxon>
        <taxon>Fistulifera</taxon>
    </lineage>
</organism>
<sequence length="304" mass="32178">MKFLLSALLLIASTEALVPAERTRRQTFGDIAAASAGFGLVGSNSSPAFAAEMDTKKTLRDSFPGAMPNDMLLERVGLKLIRSGFTKDTTLVASSLCSDEVNRPLEDTFLKYYGNHFSMGGLAGFPFSGVTGFAAMASHIPDNGNCLLVYGPHVGVNGEGKVGTVERKGQQKSGACCGSAVAASRYLKQVIDGDADQMGPPSAALDAQQAYVSNMLLPYASEITYAKDPMVVLPYATFKPIDGMMNKIVAAASSKIGPNGKVALLGGLQINTPEGLSDYFLPLRFEVRDSSNKLLSDDLLDIMV</sequence>
<comment type="caution">
    <text evidence="3">The sequence shown here is derived from an EMBL/GenBank/DDBJ whole genome shotgun (WGS) entry which is preliminary data.</text>
</comment>
<evidence type="ECO:0000313" key="4">
    <source>
        <dbReference type="Proteomes" id="UP000198406"/>
    </source>
</evidence>
<dbReference type="Pfam" id="PF18599">
    <property type="entry name" value="LCIB_C_CA"/>
    <property type="match status" value="1"/>
</dbReference>
<dbReference type="EMBL" id="BDSP01000132">
    <property type="protein sequence ID" value="GAX18772.1"/>
    <property type="molecule type" value="Genomic_DNA"/>
</dbReference>
<evidence type="ECO:0000313" key="3">
    <source>
        <dbReference type="EMBL" id="GAX18772.1"/>
    </source>
</evidence>
<reference evidence="3 4" key="1">
    <citation type="journal article" date="2015" name="Plant Cell">
        <title>Oil accumulation by the oleaginous diatom Fistulifera solaris as revealed by the genome and transcriptome.</title>
        <authorList>
            <person name="Tanaka T."/>
            <person name="Maeda Y."/>
            <person name="Veluchamy A."/>
            <person name="Tanaka M."/>
            <person name="Abida H."/>
            <person name="Marechal E."/>
            <person name="Bowler C."/>
            <person name="Muto M."/>
            <person name="Sunaga Y."/>
            <person name="Tanaka M."/>
            <person name="Yoshino T."/>
            <person name="Taniguchi T."/>
            <person name="Fukuda Y."/>
            <person name="Nemoto M."/>
            <person name="Matsumoto M."/>
            <person name="Wong P.S."/>
            <person name="Aburatani S."/>
            <person name="Fujibuchi W."/>
        </authorList>
    </citation>
    <scope>NUCLEOTIDE SEQUENCE [LARGE SCALE GENOMIC DNA]</scope>
    <source>
        <strain evidence="3 4">JPCC DA0580</strain>
    </source>
</reference>
<dbReference type="AlphaFoldDB" id="A0A1Z5JY28"/>
<proteinExistence type="predicted"/>